<dbReference type="EMBL" id="CP119159">
    <property type="protein sequence ID" value="WEH23147.1"/>
    <property type="molecule type" value="Genomic_DNA"/>
</dbReference>
<dbReference type="AlphaFoldDB" id="A0ABD7XFW2"/>
<organism evidence="1 3">
    <name type="scientific">Enterococcus faecalis</name>
    <name type="common">Streptococcus faecalis</name>
    <dbReference type="NCBI Taxonomy" id="1351"/>
    <lineage>
        <taxon>Bacteria</taxon>
        <taxon>Bacillati</taxon>
        <taxon>Bacillota</taxon>
        <taxon>Bacilli</taxon>
        <taxon>Lactobacillales</taxon>
        <taxon>Enterococcaceae</taxon>
        <taxon>Enterococcus</taxon>
    </lineage>
</organism>
<accession>A0ABD7XFW2</accession>
<evidence type="ECO:0000313" key="3">
    <source>
        <dbReference type="Proteomes" id="UP001221642"/>
    </source>
</evidence>
<dbReference type="EMBL" id="CP119528">
    <property type="protein sequence ID" value="WER42277.1"/>
    <property type="molecule type" value="Genomic_DNA"/>
</dbReference>
<reference evidence="1 3" key="1">
    <citation type="submission" date="2023-02" db="EMBL/GenBank/DDBJ databases">
        <title>Results of the 2020 Genomic Proficiency Test for the network of European Union Reference Laboratory for Antimicrobial Resistance assessing whole genome sequencing capacities.</title>
        <authorList>
            <person name="Hoffmann M."/>
            <person name="Luo Y."/>
            <person name="Sorensen L.H."/>
            <person name="Pedersen S.K."/>
            <person name="Hendriksen R.S."/>
        </authorList>
    </citation>
    <scope>NUCLEOTIDE SEQUENCE [LARGE SCALE GENOMIC DNA]</scope>
    <source>
        <strain evidence="1 3">GENOMIC22-006</strain>
    </source>
</reference>
<reference evidence="2 4" key="2">
    <citation type="submission" date="2023-03" db="EMBL/GenBank/DDBJ databases">
        <title>Complete genome sequence of an Enterococcus faecalis urinary isolate.</title>
        <authorList>
            <person name="Brauer A.L."/>
            <person name="Armbruster C.E."/>
        </authorList>
    </citation>
    <scope>NUCLEOTIDE SEQUENCE [LARGE SCALE GENOMIC DNA]</scope>
    <source>
        <strain evidence="2 4">3143</strain>
    </source>
</reference>
<dbReference type="Proteomes" id="UP001222182">
    <property type="component" value="Chromosome"/>
</dbReference>
<gene>
    <name evidence="2" type="ORF">P0083_13230</name>
    <name evidence="1" type="ORF">P0D81_03745</name>
</gene>
<protein>
    <submittedName>
        <fullName evidence="1">Uncharacterized protein</fullName>
    </submittedName>
</protein>
<dbReference type="Proteomes" id="UP001221642">
    <property type="component" value="Chromosome"/>
</dbReference>
<sequence>MKQQLTKHWCINPKCKWEIKTHKLLEGLKCPKCNCPTQLKILKK</sequence>
<evidence type="ECO:0000313" key="4">
    <source>
        <dbReference type="Proteomes" id="UP001222182"/>
    </source>
</evidence>
<dbReference type="RefSeq" id="WP_002418633.1">
    <property type="nucleotide sequence ID" value="NZ_AP031218.1"/>
</dbReference>
<proteinExistence type="predicted"/>
<name>A0ABD7XFW2_ENTFL</name>
<evidence type="ECO:0000313" key="1">
    <source>
        <dbReference type="EMBL" id="WEH23147.1"/>
    </source>
</evidence>
<evidence type="ECO:0000313" key="2">
    <source>
        <dbReference type="EMBL" id="WER42277.1"/>
    </source>
</evidence>